<dbReference type="OrthoDB" id="105697at2157"/>
<dbReference type="Pfam" id="PF00582">
    <property type="entry name" value="Usp"/>
    <property type="match status" value="1"/>
</dbReference>
<dbReference type="RefSeq" id="WP_089383542.1">
    <property type="nucleotide sequence ID" value="NZ_FZNQ01000002.1"/>
</dbReference>
<evidence type="ECO:0000259" key="2">
    <source>
        <dbReference type="Pfam" id="PF00582"/>
    </source>
</evidence>
<organism evidence="3 4">
    <name type="scientific">Halorubrum vacuolatum</name>
    <name type="common">Natronobacterium vacuolatum</name>
    <dbReference type="NCBI Taxonomy" id="63740"/>
    <lineage>
        <taxon>Archaea</taxon>
        <taxon>Methanobacteriati</taxon>
        <taxon>Methanobacteriota</taxon>
        <taxon>Stenosarchaea group</taxon>
        <taxon>Halobacteria</taxon>
        <taxon>Halobacteriales</taxon>
        <taxon>Haloferacaceae</taxon>
        <taxon>Halorubrum</taxon>
    </lineage>
</organism>
<dbReference type="PANTHER" id="PTHR46268">
    <property type="entry name" value="STRESS RESPONSE PROTEIN NHAX"/>
    <property type="match status" value="1"/>
</dbReference>
<dbReference type="CDD" id="cd00293">
    <property type="entry name" value="USP-like"/>
    <property type="match status" value="1"/>
</dbReference>
<feature type="domain" description="UspA" evidence="2">
    <location>
        <begin position="1"/>
        <end position="144"/>
    </location>
</feature>
<evidence type="ECO:0000256" key="1">
    <source>
        <dbReference type="ARBA" id="ARBA00008791"/>
    </source>
</evidence>
<dbReference type="InterPro" id="IPR006016">
    <property type="entry name" value="UspA"/>
</dbReference>
<dbReference type="SUPFAM" id="SSF52402">
    <property type="entry name" value="Adenine nucleotide alpha hydrolases-like"/>
    <property type="match status" value="1"/>
</dbReference>
<dbReference type="AlphaFoldDB" id="A0A238V8S8"/>
<dbReference type="Gene3D" id="3.40.50.620">
    <property type="entry name" value="HUPs"/>
    <property type="match status" value="1"/>
</dbReference>
<dbReference type="InterPro" id="IPR014729">
    <property type="entry name" value="Rossmann-like_a/b/a_fold"/>
</dbReference>
<reference evidence="3 4" key="1">
    <citation type="submission" date="2017-06" db="EMBL/GenBank/DDBJ databases">
        <authorList>
            <person name="Kim H.J."/>
            <person name="Triplett B.A."/>
        </authorList>
    </citation>
    <scope>NUCLEOTIDE SEQUENCE [LARGE SCALE GENOMIC DNA]</scope>
    <source>
        <strain evidence="3 4">DSM 8800</strain>
    </source>
</reference>
<sequence>MYDRILIPTDGSEGVDRAVDHAIDAADRYDATLHVLYVVDSDIVNAYSGDEYVDEAEGAESTLEENGRRAVETVAEQAAAAGVEATTAIVYGVPHEEVLRYIDKEDIDLTVMGSKNRPGDYRRMLGSVTERVSRLSAAPVSIVKTTVG</sequence>
<evidence type="ECO:0000313" key="4">
    <source>
        <dbReference type="Proteomes" id="UP000198397"/>
    </source>
</evidence>
<keyword evidence="4" id="KW-1185">Reference proteome</keyword>
<dbReference type="InterPro" id="IPR006015">
    <property type="entry name" value="Universal_stress_UspA"/>
</dbReference>
<dbReference type="PANTHER" id="PTHR46268:SF6">
    <property type="entry name" value="UNIVERSAL STRESS PROTEIN UP12"/>
    <property type="match status" value="1"/>
</dbReference>
<proteinExistence type="inferred from homology"/>
<protein>
    <submittedName>
        <fullName evidence="3">Nucleotide-binding universal stress protein, UspA family</fullName>
    </submittedName>
</protein>
<evidence type="ECO:0000313" key="3">
    <source>
        <dbReference type="EMBL" id="SNR30611.1"/>
    </source>
</evidence>
<gene>
    <name evidence="3" type="ORF">SAMN06264855_10284</name>
</gene>
<dbReference type="Proteomes" id="UP000198397">
    <property type="component" value="Unassembled WGS sequence"/>
</dbReference>
<comment type="similarity">
    <text evidence="1">Belongs to the universal stress protein A family.</text>
</comment>
<accession>A0A238V8S8</accession>
<dbReference type="EMBL" id="FZNQ01000002">
    <property type="protein sequence ID" value="SNR30611.1"/>
    <property type="molecule type" value="Genomic_DNA"/>
</dbReference>
<name>A0A238V8S8_HALVU</name>
<dbReference type="PRINTS" id="PR01438">
    <property type="entry name" value="UNVRSLSTRESS"/>
</dbReference>